<dbReference type="Proteomes" id="UP000286235">
    <property type="component" value="Unassembled WGS sequence"/>
</dbReference>
<dbReference type="RefSeq" id="WP_120666459.1">
    <property type="nucleotide sequence ID" value="NZ_AZRV01000007.1"/>
</dbReference>
<dbReference type="InterPro" id="IPR027417">
    <property type="entry name" value="P-loop_NTPase"/>
</dbReference>
<dbReference type="Pfam" id="PF00308">
    <property type="entry name" value="Bac_DnaA"/>
    <property type="match status" value="1"/>
</dbReference>
<dbReference type="SUPFAM" id="SSF52540">
    <property type="entry name" value="P-loop containing nucleoside triphosphate hydrolases"/>
    <property type="match status" value="1"/>
</dbReference>
<keyword evidence="3" id="KW-0547">Nucleotide-binding</keyword>
<organism evidence="3 4">
    <name type="scientific">Caldibacillus debilis GB1</name>
    <dbReference type="NCBI Taxonomy" id="1339248"/>
    <lineage>
        <taxon>Bacteria</taxon>
        <taxon>Bacillati</taxon>
        <taxon>Bacillota</taxon>
        <taxon>Bacilli</taxon>
        <taxon>Bacillales</taxon>
        <taxon>Bacillaceae</taxon>
        <taxon>Caldibacillus</taxon>
    </lineage>
</organism>
<reference evidence="3 4" key="1">
    <citation type="submission" date="2013-12" db="EMBL/GenBank/DDBJ databases">
        <title>Genome and proteome characterization of Caldibacillus debilis GB1 derived from a cellulolytic aero-tolerant co-culture.</title>
        <authorList>
            <person name="Wushke S.T."/>
            <person name="Zhang X."/>
            <person name="Fristensky B."/>
            <person name="Wilkins J.A."/>
            <person name="Levin D.B."/>
            <person name="Sparling R."/>
        </authorList>
    </citation>
    <scope>NUCLEOTIDE SEQUENCE [LARGE SCALE GENOMIC DNA]</scope>
    <source>
        <strain evidence="3 4">GB1</strain>
    </source>
</reference>
<dbReference type="EMBL" id="AZRV01000007">
    <property type="protein sequence ID" value="RKO63444.1"/>
    <property type="molecule type" value="Genomic_DNA"/>
</dbReference>
<sequence>MKRIDETLRNIAGNLPPLEKSLRELKEEILQHPDIRSFLEENKAHISDGMVERSLGKLYEYTQQVKGCKGCPSLEGCKNLIPGYEPELVFTANAIDLRYLPCRTKKMEEERRRMEGIIECIHMPDEVLKAAMSDMIIDTENRFKAVKKAKDFINRYDGKTFIKGLYLYGAFGTGKTYILAAIANGLKQKKIPSVLVYVPELIREMKQSLSEHTTGDKVDKLKRAPVLMFDDIGAETMSSWVRDEILGPILQHRMQEKLPTFFSSNFDLRELKLHFTYSQKGEEEQVKAARIIERIQFLAEPVMIDGANKRLHSE</sequence>
<accession>A0A420VIF0</accession>
<evidence type="ECO:0000259" key="2">
    <source>
        <dbReference type="Pfam" id="PF07319"/>
    </source>
</evidence>
<dbReference type="CDD" id="cd00009">
    <property type="entry name" value="AAA"/>
    <property type="match status" value="1"/>
</dbReference>
<name>A0A420VIF0_9BACI</name>
<evidence type="ECO:0000313" key="3">
    <source>
        <dbReference type="EMBL" id="RKO63444.1"/>
    </source>
</evidence>
<feature type="domain" description="Primosomal DnaI N-terminal" evidence="2">
    <location>
        <begin position="1"/>
        <end position="99"/>
    </location>
</feature>
<feature type="domain" description="Chromosomal replication initiator protein DnaA ATPAse" evidence="1">
    <location>
        <begin position="138"/>
        <end position="234"/>
    </location>
</feature>
<dbReference type="InterPro" id="IPR009928">
    <property type="entry name" value="DnaI_N"/>
</dbReference>
<gene>
    <name evidence="3" type="ORF">Cdeb_02890</name>
</gene>
<evidence type="ECO:0000313" key="4">
    <source>
        <dbReference type="Proteomes" id="UP000286235"/>
    </source>
</evidence>
<dbReference type="NCBIfam" id="NF006505">
    <property type="entry name" value="PRK08939.1"/>
    <property type="match status" value="1"/>
</dbReference>
<protein>
    <submittedName>
        <fullName evidence="3">Replicative DNA helicase loader DnaI</fullName>
    </submittedName>
</protein>
<dbReference type="InterPro" id="IPR013317">
    <property type="entry name" value="DnaA_dom"/>
</dbReference>
<keyword evidence="3" id="KW-0347">Helicase</keyword>
<evidence type="ECO:0000259" key="1">
    <source>
        <dbReference type="Pfam" id="PF00308"/>
    </source>
</evidence>
<dbReference type="PANTHER" id="PTHR30050:SF8">
    <property type="entry name" value="PRIMOSOMAL PROTEIN DNAI"/>
    <property type="match status" value="1"/>
</dbReference>
<dbReference type="AlphaFoldDB" id="A0A420VIF0"/>
<dbReference type="PANTHER" id="PTHR30050">
    <property type="entry name" value="CHROMOSOMAL REPLICATION INITIATOR PROTEIN DNAA"/>
    <property type="match status" value="1"/>
</dbReference>
<comment type="caution">
    <text evidence="3">The sequence shown here is derived from an EMBL/GenBank/DDBJ whole genome shotgun (WGS) entry which is preliminary data.</text>
</comment>
<dbReference type="Gene3D" id="3.40.50.300">
    <property type="entry name" value="P-loop containing nucleotide triphosphate hydrolases"/>
    <property type="match status" value="1"/>
</dbReference>
<dbReference type="GO" id="GO:0004386">
    <property type="term" value="F:helicase activity"/>
    <property type="evidence" value="ECO:0007669"/>
    <property type="project" value="UniProtKB-KW"/>
</dbReference>
<keyword evidence="4" id="KW-1185">Reference proteome</keyword>
<dbReference type="Pfam" id="PF07319">
    <property type="entry name" value="DnaI_N"/>
    <property type="match status" value="1"/>
</dbReference>
<proteinExistence type="predicted"/>
<dbReference type="GO" id="GO:0006260">
    <property type="term" value="P:DNA replication"/>
    <property type="evidence" value="ECO:0007669"/>
    <property type="project" value="TreeGrafter"/>
</dbReference>
<keyword evidence="3" id="KW-0378">Hydrolase</keyword>
<keyword evidence="3" id="KW-0067">ATP-binding</keyword>